<evidence type="ECO:0000313" key="11">
    <source>
        <dbReference type="Proteomes" id="UP001164481"/>
    </source>
</evidence>
<feature type="domain" description="Aminoacyl-transfer RNA synthetases class-II family profile" evidence="9">
    <location>
        <begin position="99"/>
        <end position="536"/>
    </location>
</feature>
<keyword evidence="5 8" id="KW-0067">ATP-binding</keyword>
<feature type="binding site" evidence="8">
    <location>
        <position position="470"/>
    </location>
    <ligand>
        <name>L-aspartate</name>
        <dbReference type="ChEBI" id="CHEBI:29991"/>
    </ligand>
</feature>
<comment type="caution">
    <text evidence="8">Lacks conserved residue(s) required for the propagation of feature annotation.</text>
</comment>
<dbReference type="PANTHER" id="PTHR22594:SF5">
    <property type="entry name" value="ASPARTATE--TRNA LIGASE, MITOCHONDRIAL"/>
    <property type="match status" value="1"/>
</dbReference>
<comment type="subunit">
    <text evidence="2 8">Homodimer.</text>
</comment>
<feature type="binding site" evidence="8">
    <location>
        <position position="210"/>
    </location>
    <ligand>
        <name>L-aspartate</name>
        <dbReference type="ChEBI" id="CHEBI:29991"/>
    </ligand>
</feature>
<dbReference type="InterPro" id="IPR004365">
    <property type="entry name" value="NA-bd_OB_tRNA"/>
</dbReference>
<gene>
    <name evidence="8 10" type="primary">aspS</name>
    <name evidence="10" type="ORF">OIE46_02375</name>
</gene>
<dbReference type="InterPro" id="IPR047089">
    <property type="entry name" value="Asp-tRNA-ligase_1_N"/>
</dbReference>
<keyword evidence="7 8" id="KW-0030">Aminoacyl-tRNA synthetase</keyword>
<feature type="binding site" evidence="8">
    <location>
        <begin position="210"/>
        <end position="212"/>
    </location>
    <ligand>
        <name>ATP</name>
        <dbReference type="ChEBI" id="CHEBI:30616"/>
    </ligand>
</feature>
<reference evidence="10" key="1">
    <citation type="submission" date="2022-10" db="EMBL/GenBank/DDBJ databases">
        <authorList>
            <person name="Wei X."/>
        </authorList>
    </citation>
    <scope>NUCLEOTIDE SEQUENCE</scope>
    <source>
        <strain evidence="10">SD2</strain>
    </source>
</reference>
<dbReference type="CDD" id="cd00777">
    <property type="entry name" value="AspRS_core"/>
    <property type="match status" value="1"/>
</dbReference>
<dbReference type="PRINTS" id="PR01042">
    <property type="entry name" value="TRNASYNTHASP"/>
</dbReference>
<dbReference type="InterPro" id="IPR047090">
    <property type="entry name" value="AspRS_core"/>
</dbReference>
<evidence type="ECO:0000256" key="6">
    <source>
        <dbReference type="ARBA" id="ARBA00022917"/>
    </source>
</evidence>
<reference evidence="10" key="2">
    <citation type="submission" date="2022-11" db="EMBL/GenBank/DDBJ databases">
        <title>complete genomes of mycoplasma synoviae ZX313 strain and SD2 strain.</title>
        <authorList>
            <person name="Zhong Q."/>
        </authorList>
    </citation>
    <scope>NUCLEOTIDE SEQUENCE</scope>
    <source>
        <strain evidence="10">SD2</strain>
    </source>
</reference>
<keyword evidence="8" id="KW-0963">Cytoplasm</keyword>
<dbReference type="PANTHER" id="PTHR22594">
    <property type="entry name" value="ASPARTYL/LYSYL-TRNA SYNTHETASE"/>
    <property type="match status" value="1"/>
</dbReference>
<evidence type="ECO:0000256" key="4">
    <source>
        <dbReference type="ARBA" id="ARBA00022741"/>
    </source>
</evidence>
<dbReference type="Pfam" id="PF00152">
    <property type="entry name" value="tRNA-synt_2"/>
    <property type="match status" value="1"/>
</dbReference>
<dbReference type="SUPFAM" id="SSF50249">
    <property type="entry name" value="Nucleic acid-binding proteins"/>
    <property type="match status" value="1"/>
</dbReference>
<dbReference type="Pfam" id="PF01336">
    <property type="entry name" value="tRNA_anti-codon"/>
    <property type="match status" value="1"/>
</dbReference>
<dbReference type="CDD" id="cd04317">
    <property type="entry name" value="EcAspRS_like_N"/>
    <property type="match status" value="1"/>
</dbReference>
<dbReference type="GO" id="GO:0005524">
    <property type="term" value="F:ATP binding"/>
    <property type="evidence" value="ECO:0007669"/>
    <property type="project" value="UniProtKB-UniRule"/>
</dbReference>
<comment type="subcellular location">
    <subcellularLocation>
        <location evidence="8">Cytoplasm</location>
    </subcellularLocation>
</comment>
<dbReference type="InterPro" id="IPR004364">
    <property type="entry name" value="Aa-tRNA-synt_II"/>
</dbReference>
<dbReference type="Gene3D" id="3.30.930.10">
    <property type="entry name" value="Bira Bifunctional Protein, Domain 2"/>
    <property type="match status" value="1"/>
</dbReference>
<dbReference type="InterPro" id="IPR006195">
    <property type="entry name" value="aa-tRNA-synth_II"/>
</dbReference>
<feature type="binding site" evidence="8">
    <location>
        <position position="165"/>
    </location>
    <ligand>
        <name>L-aspartate</name>
        <dbReference type="ChEBI" id="CHEBI:29991"/>
    </ligand>
</feature>
<dbReference type="HAMAP" id="MF_00044">
    <property type="entry name" value="Asp_tRNA_synth_type1"/>
    <property type="match status" value="1"/>
</dbReference>
<evidence type="ECO:0000256" key="5">
    <source>
        <dbReference type="ARBA" id="ARBA00022840"/>
    </source>
</evidence>
<dbReference type="InterPro" id="IPR004524">
    <property type="entry name" value="Asp-tRNA-ligase_1"/>
</dbReference>
<dbReference type="EC" id="6.1.1.12" evidence="8"/>
<dbReference type="Proteomes" id="UP001164481">
    <property type="component" value="Chromosome"/>
</dbReference>
<evidence type="ECO:0000256" key="2">
    <source>
        <dbReference type="ARBA" id="ARBA00011738"/>
    </source>
</evidence>
<dbReference type="GO" id="GO:0005737">
    <property type="term" value="C:cytoplasm"/>
    <property type="evidence" value="ECO:0007669"/>
    <property type="project" value="UniProtKB-SubCell"/>
</dbReference>
<dbReference type="PROSITE" id="PS50862">
    <property type="entry name" value="AA_TRNA_LIGASE_II"/>
    <property type="match status" value="1"/>
</dbReference>
<comment type="similarity">
    <text evidence="1 8">Belongs to the class-II aminoacyl-tRNA synthetase family. Type 1 subfamily.</text>
</comment>
<dbReference type="InterPro" id="IPR012340">
    <property type="entry name" value="NA-bd_OB-fold"/>
</dbReference>
<name>A0AAX3F1Y1_MYCSY</name>
<keyword evidence="4 8" id="KW-0547">Nucleotide-binding</keyword>
<feature type="binding site" evidence="8">
    <location>
        <position position="463"/>
    </location>
    <ligand>
        <name>ATP</name>
        <dbReference type="ChEBI" id="CHEBI:30616"/>
    </ligand>
</feature>
<dbReference type="SUPFAM" id="SSF55681">
    <property type="entry name" value="Class II aaRS and biotin synthetases"/>
    <property type="match status" value="1"/>
</dbReference>
<dbReference type="GO" id="GO:0003676">
    <property type="term" value="F:nucleic acid binding"/>
    <property type="evidence" value="ECO:0007669"/>
    <property type="project" value="InterPro"/>
</dbReference>
<dbReference type="RefSeq" id="WP_267274330.1">
    <property type="nucleotide sequence ID" value="NZ_CP107525.1"/>
</dbReference>
<dbReference type="AlphaFoldDB" id="A0AAX3F1Y1"/>
<dbReference type="Gene3D" id="3.30.1360.30">
    <property type="entry name" value="GAD-like domain"/>
    <property type="match status" value="1"/>
</dbReference>
<evidence type="ECO:0000256" key="3">
    <source>
        <dbReference type="ARBA" id="ARBA00022598"/>
    </source>
</evidence>
<dbReference type="GO" id="GO:0006422">
    <property type="term" value="P:aspartyl-tRNA aminoacylation"/>
    <property type="evidence" value="ECO:0007669"/>
    <property type="project" value="UniProtKB-UniRule"/>
</dbReference>
<dbReference type="NCBIfam" id="NF001750">
    <property type="entry name" value="PRK00476.1"/>
    <property type="match status" value="1"/>
</dbReference>
<comment type="function">
    <text evidence="8">Catalyzes the attachment of L-aspartate to tRNA(Asp) in a two-step reaction: L-aspartate is first activated by ATP to form Asp-AMP and then transferred to the acceptor end of tRNA(Asp).</text>
</comment>
<comment type="catalytic activity">
    <reaction evidence="8">
        <text>tRNA(Asp) + L-aspartate + ATP = L-aspartyl-tRNA(Asp) + AMP + diphosphate</text>
        <dbReference type="Rhea" id="RHEA:19649"/>
        <dbReference type="Rhea" id="RHEA-COMP:9660"/>
        <dbReference type="Rhea" id="RHEA-COMP:9678"/>
        <dbReference type="ChEBI" id="CHEBI:29991"/>
        <dbReference type="ChEBI" id="CHEBI:30616"/>
        <dbReference type="ChEBI" id="CHEBI:33019"/>
        <dbReference type="ChEBI" id="CHEBI:78442"/>
        <dbReference type="ChEBI" id="CHEBI:78516"/>
        <dbReference type="ChEBI" id="CHEBI:456215"/>
        <dbReference type="EC" id="6.1.1.12"/>
    </reaction>
</comment>
<dbReference type="NCBIfam" id="TIGR00459">
    <property type="entry name" value="aspS_bact"/>
    <property type="match status" value="1"/>
</dbReference>
<accession>A0AAX3F1Y1</accession>
<dbReference type="InterPro" id="IPR004115">
    <property type="entry name" value="GAD-like_sf"/>
</dbReference>
<dbReference type="EMBL" id="CP107525">
    <property type="protein sequence ID" value="UZW64210.1"/>
    <property type="molecule type" value="Genomic_DNA"/>
</dbReference>
<sequence length="566" mass="65558">MKFSKISNTSLDESYINKSVTLYGWVATKRKFGKISFVDLRDHSGIIQLVFSEDIKLSKESVIKATGVVSKRKDINPSLKTGTIEVLVSEYELLSSSKELPFEISEKISASEDLRMEYRFLDLRRESMQNAISLRSEVFFAIREFLNKEKFLEIETPILAKATPEGARDFLVPTRSQNNFFALPQSPQLFKQLLMASGFEKYYQIARCFRDEDSRKDRQPEFTQLDMEVSFLEVSAFQKLVENLFKYVFKKVLNVDIQTPFQRLDFDTCIKDYGTDKPDLRFDLKIQDINNYFQEDNFEIIKKQASKRMLFINEQITKKDFKALEEIAKKNSANILFYFVLENGKVLHSNFANKAPRDVEKLIKDHNFKNGTCFIVANNFDNASKALGALRVELNSMFNYAKNGYNFSWIINWPMFEFDEESQSYQAAHHPFTMFENTIEEFKTLSKNQIKAKSYDLVLNGFELGSGSARIYSKEVQEFIFESLGMDKKEQEEKFGFFLKAFDYGLPPHCGIGLGLDRLLMILANKSTIRDVIAFPKNAKNKDVFTKAPSEISSKQLSELFLELKK</sequence>
<dbReference type="InterPro" id="IPR045864">
    <property type="entry name" value="aa-tRNA-synth_II/BPL/LPL"/>
</dbReference>
<dbReference type="GO" id="GO:0004815">
    <property type="term" value="F:aspartate-tRNA ligase activity"/>
    <property type="evidence" value="ECO:0007669"/>
    <property type="project" value="UniProtKB-UniRule"/>
</dbReference>
<evidence type="ECO:0000259" key="9">
    <source>
        <dbReference type="PROSITE" id="PS50862"/>
    </source>
</evidence>
<feature type="binding site" evidence="8">
    <location>
        <begin position="515"/>
        <end position="518"/>
    </location>
    <ligand>
        <name>ATP</name>
        <dbReference type="ChEBI" id="CHEBI:30616"/>
    </ligand>
</feature>
<feature type="binding site" evidence="8">
    <location>
        <position position="219"/>
    </location>
    <ligand>
        <name>ATP</name>
        <dbReference type="ChEBI" id="CHEBI:30616"/>
    </ligand>
</feature>
<feature type="region of interest" description="Aspartate" evidence="8">
    <location>
        <begin position="188"/>
        <end position="191"/>
    </location>
</feature>
<feature type="binding site" evidence="8">
    <location>
        <position position="429"/>
    </location>
    <ligand>
        <name>L-aspartate</name>
        <dbReference type="ChEBI" id="CHEBI:29991"/>
    </ligand>
</feature>
<protein>
    <recommendedName>
        <fullName evidence="8">Aspartate--tRNA ligase</fullName>
        <ecNumber evidence="8">6.1.1.12</ecNumber>
    </recommendedName>
    <alternativeName>
        <fullName evidence="8">Aspartyl-tRNA synthetase</fullName>
        <shortName evidence="8">AspRS</shortName>
    </alternativeName>
</protein>
<evidence type="ECO:0000256" key="1">
    <source>
        <dbReference type="ARBA" id="ARBA00006303"/>
    </source>
</evidence>
<keyword evidence="6 8" id="KW-0648">Protein biosynthesis</keyword>
<dbReference type="InterPro" id="IPR002312">
    <property type="entry name" value="Asp/Asn-tRNA-synth_IIb"/>
</dbReference>
<evidence type="ECO:0000313" key="10">
    <source>
        <dbReference type="EMBL" id="UZW64210.1"/>
    </source>
</evidence>
<keyword evidence="3 8" id="KW-0436">Ligase</keyword>
<evidence type="ECO:0000256" key="7">
    <source>
        <dbReference type="ARBA" id="ARBA00023146"/>
    </source>
</evidence>
<evidence type="ECO:0000256" key="8">
    <source>
        <dbReference type="HAMAP-Rule" id="MF_00044"/>
    </source>
</evidence>
<organism evidence="10 11">
    <name type="scientific">Mycoplasmopsis synoviae</name>
    <name type="common">Mycoplasma synoviae</name>
    <dbReference type="NCBI Taxonomy" id="2109"/>
    <lineage>
        <taxon>Bacteria</taxon>
        <taxon>Bacillati</taxon>
        <taxon>Mycoplasmatota</taxon>
        <taxon>Mycoplasmoidales</taxon>
        <taxon>Metamycoplasmataceae</taxon>
        <taxon>Mycoplasmopsis</taxon>
    </lineage>
</organism>
<proteinExistence type="inferred from homology"/>
<dbReference type="SUPFAM" id="SSF55261">
    <property type="entry name" value="GAD domain-like"/>
    <property type="match status" value="1"/>
</dbReference>
<dbReference type="Gene3D" id="2.40.50.140">
    <property type="entry name" value="Nucleic acid-binding proteins"/>
    <property type="match status" value="1"/>
</dbReference>